<evidence type="ECO:0000313" key="1">
    <source>
        <dbReference type="EMBL" id="KAJ5374302.1"/>
    </source>
</evidence>
<gene>
    <name evidence="1" type="ORF">N7517_006308</name>
</gene>
<sequence length="114" mass="12997">MTPSSYQEFRRPRLASIAHDAHTVTRIQALEGIRSWLFLSGAFFDKTFIADFTTEKLLGTVLLNYIRKPIRLDNSLWLQGNNISLSKSPSFQMVACVVLVLAISWSSQVQEMYI</sequence>
<dbReference type="RefSeq" id="XP_056580288.1">
    <property type="nucleotide sequence ID" value="XM_056724038.1"/>
</dbReference>
<proteinExistence type="predicted"/>
<evidence type="ECO:0000313" key="2">
    <source>
        <dbReference type="Proteomes" id="UP001147752"/>
    </source>
</evidence>
<accession>A0A9W9S917</accession>
<protein>
    <submittedName>
        <fullName evidence="1">Uncharacterized protein</fullName>
    </submittedName>
</protein>
<keyword evidence="2" id="KW-1185">Reference proteome</keyword>
<reference evidence="1" key="1">
    <citation type="submission" date="2022-12" db="EMBL/GenBank/DDBJ databases">
        <authorList>
            <person name="Petersen C."/>
        </authorList>
    </citation>
    <scope>NUCLEOTIDE SEQUENCE</scope>
    <source>
        <strain evidence="1">IBT 3081</strain>
    </source>
</reference>
<dbReference type="Proteomes" id="UP001147752">
    <property type="component" value="Unassembled WGS sequence"/>
</dbReference>
<comment type="caution">
    <text evidence="1">The sequence shown here is derived from an EMBL/GenBank/DDBJ whole genome shotgun (WGS) entry which is preliminary data.</text>
</comment>
<name>A0A9W9S917_9EURO</name>
<dbReference type="GeneID" id="81463221"/>
<dbReference type="EMBL" id="JAPZBT010000002">
    <property type="protein sequence ID" value="KAJ5374302.1"/>
    <property type="molecule type" value="Genomic_DNA"/>
</dbReference>
<organism evidence="1 2">
    <name type="scientific">Penicillium concentricum</name>
    <dbReference type="NCBI Taxonomy" id="293559"/>
    <lineage>
        <taxon>Eukaryota</taxon>
        <taxon>Fungi</taxon>
        <taxon>Dikarya</taxon>
        <taxon>Ascomycota</taxon>
        <taxon>Pezizomycotina</taxon>
        <taxon>Eurotiomycetes</taxon>
        <taxon>Eurotiomycetidae</taxon>
        <taxon>Eurotiales</taxon>
        <taxon>Aspergillaceae</taxon>
        <taxon>Penicillium</taxon>
    </lineage>
</organism>
<dbReference type="AlphaFoldDB" id="A0A9W9S917"/>
<reference evidence="1" key="2">
    <citation type="journal article" date="2023" name="IMA Fungus">
        <title>Comparative genomic study of the Penicillium genus elucidates a diverse pangenome and 15 lateral gene transfer events.</title>
        <authorList>
            <person name="Petersen C."/>
            <person name="Sorensen T."/>
            <person name="Nielsen M.R."/>
            <person name="Sondergaard T.E."/>
            <person name="Sorensen J.L."/>
            <person name="Fitzpatrick D.A."/>
            <person name="Frisvad J.C."/>
            <person name="Nielsen K.L."/>
        </authorList>
    </citation>
    <scope>NUCLEOTIDE SEQUENCE</scope>
    <source>
        <strain evidence="1">IBT 3081</strain>
    </source>
</reference>